<protein>
    <submittedName>
        <fullName evidence="1">Uncharacterized protein</fullName>
    </submittedName>
</protein>
<reference evidence="1" key="1">
    <citation type="submission" date="2022-12" db="EMBL/GenBank/DDBJ databases">
        <title>Genome Sequence of Lasiodiplodia mahajangana.</title>
        <authorList>
            <person name="Buettner E."/>
        </authorList>
    </citation>
    <scope>NUCLEOTIDE SEQUENCE</scope>
    <source>
        <strain evidence="1">VT137</strain>
    </source>
</reference>
<accession>A0ACC2JZX3</accession>
<keyword evidence="2" id="KW-1185">Reference proteome</keyword>
<dbReference type="Proteomes" id="UP001153332">
    <property type="component" value="Unassembled WGS sequence"/>
</dbReference>
<dbReference type="EMBL" id="JAPUUL010000048">
    <property type="protein sequence ID" value="KAJ8133072.1"/>
    <property type="molecule type" value="Genomic_DNA"/>
</dbReference>
<sequence length="450" mass="50536">MDSVYEDDAIDIDSYDASDLIDLDLYADPTADPEYKHGQARTQYEVAEDSVAIFQKVKTDYRVSVQRLLWVDGWRDGETQELPQQMTLVVLKFIFMSAARTNDERLDWAEASLRFWAEDEKSGQDPEVVAWAPRDPEQWNETSAHNKKMTKTGASVSFGYQGAEASTDWSKEGEIEWDQTHFDEGHTTQIFHPKTGRPNGVTWFLRQNPLQNHGILPEFWAAVLISRRSSDPYRVQFTIESSSTRYQNVKNSARQLLGLRPSGSRFSVAPTPGKIGVCNLEGHNILKHVNLQHLGSLVDPKNATRLNVKWGPQPKDAKIDPIEPGKAEDTREEDQEPVNLSPHTPGHRMQPLDARINNADMPRVMTGADGSPLLHDAQLSLKRSDMEPQQITSGNSHVTAPSDISYSRLVSLEGRVAQTEARIAALDQIVIQMQQAMIANKVQDSSMKHG</sequence>
<evidence type="ECO:0000313" key="1">
    <source>
        <dbReference type="EMBL" id="KAJ8133072.1"/>
    </source>
</evidence>
<organism evidence="1 2">
    <name type="scientific">Lasiodiplodia mahajangana</name>
    <dbReference type="NCBI Taxonomy" id="1108764"/>
    <lineage>
        <taxon>Eukaryota</taxon>
        <taxon>Fungi</taxon>
        <taxon>Dikarya</taxon>
        <taxon>Ascomycota</taxon>
        <taxon>Pezizomycotina</taxon>
        <taxon>Dothideomycetes</taxon>
        <taxon>Dothideomycetes incertae sedis</taxon>
        <taxon>Botryosphaeriales</taxon>
        <taxon>Botryosphaeriaceae</taxon>
        <taxon>Lasiodiplodia</taxon>
    </lineage>
</organism>
<proteinExistence type="predicted"/>
<gene>
    <name evidence="1" type="ORF">O1611_g551</name>
</gene>
<comment type="caution">
    <text evidence="1">The sequence shown here is derived from an EMBL/GenBank/DDBJ whole genome shotgun (WGS) entry which is preliminary data.</text>
</comment>
<name>A0ACC2JZX3_9PEZI</name>
<evidence type="ECO:0000313" key="2">
    <source>
        <dbReference type="Proteomes" id="UP001153332"/>
    </source>
</evidence>